<protein>
    <submittedName>
        <fullName evidence="2">Uncharacterized protein</fullName>
    </submittedName>
</protein>
<organism evidence="2 3">
    <name type="scientific">Aquisphaera giovannonii</name>
    <dbReference type="NCBI Taxonomy" id="406548"/>
    <lineage>
        <taxon>Bacteria</taxon>
        <taxon>Pseudomonadati</taxon>
        <taxon>Planctomycetota</taxon>
        <taxon>Planctomycetia</taxon>
        <taxon>Isosphaerales</taxon>
        <taxon>Isosphaeraceae</taxon>
        <taxon>Aquisphaera</taxon>
    </lineage>
</organism>
<proteinExistence type="predicted"/>
<name>A0A5B9W983_9BACT</name>
<keyword evidence="1" id="KW-0472">Membrane</keyword>
<accession>A0A5B9W983</accession>
<gene>
    <name evidence="2" type="ORF">OJF2_57750</name>
</gene>
<keyword evidence="1" id="KW-1133">Transmembrane helix</keyword>
<dbReference type="RefSeq" id="WP_246196685.1">
    <property type="nucleotide sequence ID" value="NZ_CP042997.1"/>
</dbReference>
<feature type="transmembrane region" description="Helical" evidence="1">
    <location>
        <begin position="14"/>
        <end position="34"/>
    </location>
</feature>
<evidence type="ECO:0000256" key="1">
    <source>
        <dbReference type="SAM" id="Phobius"/>
    </source>
</evidence>
<evidence type="ECO:0000313" key="3">
    <source>
        <dbReference type="Proteomes" id="UP000324233"/>
    </source>
</evidence>
<reference evidence="2 3" key="1">
    <citation type="submission" date="2019-08" db="EMBL/GenBank/DDBJ databases">
        <title>Deep-cultivation of Planctomycetes and their phenomic and genomic characterization uncovers novel biology.</title>
        <authorList>
            <person name="Wiegand S."/>
            <person name="Jogler M."/>
            <person name="Boedeker C."/>
            <person name="Pinto D."/>
            <person name="Vollmers J."/>
            <person name="Rivas-Marin E."/>
            <person name="Kohn T."/>
            <person name="Peeters S.H."/>
            <person name="Heuer A."/>
            <person name="Rast P."/>
            <person name="Oberbeckmann S."/>
            <person name="Bunk B."/>
            <person name="Jeske O."/>
            <person name="Meyerdierks A."/>
            <person name="Storesund J.E."/>
            <person name="Kallscheuer N."/>
            <person name="Luecker S."/>
            <person name="Lage O.M."/>
            <person name="Pohl T."/>
            <person name="Merkel B.J."/>
            <person name="Hornburger P."/>
            <person name="Mueller R.-W."/>
            <person name="Bruemmer F."/>
            <person name="Labrenz M."/>
            <person name="Spormann A.M."/>
            <person name="Op den Camp H."/>
            <person name="Overmann J."/>
            <person name="Amann R."/>
            <person name="Jetten M.S.M."/>
            <person name="Mascher T."/>
            <person name="Medema M.H."/>
            <person name="Devos D.P."/>
            <person name="Kaster A.-K."/>
            <person name="Ovreas L."/>
            <person name="Rohde M."/>
            <person name="Galperin M.Y."/>
            <person name="Jogler C."/>
        </authorList>
    </citation>
    <scope>NUCLEOTIDE SEQUENCE [LARGE SCALE GENOMIC DNA]</scope>
    <source>
        <strain evidence="2 3">OJF2</strain>
    </source>
</reference>
<dbReference type="Proteomes" id="UP000324233">
    <property type="component" value="Chromosome"/>
</dbReference>
<keyword evidence="1" id="KW-0812">Transmembrane</keyword>
<evidence type="ECO:0000313" key="2">
    <source>
        <dbReference type="EMBL" id="QEH37188.1"/>
    </source>
</evidence>
<dbReference type="KEGG" id="agv:OJF2_57750"/>
<sequence>MDSSPAGGPSYETALLYLAVGLALLLVGPGTLSLDALLFGRRRDEAVHGSATAAP</sequence>
<dbReference type="EMBL" id="CP042997">
    <property type="protein sequence ID" value="QEH37188.1"/>
    <property type="molecule type" value="Genomic_DNA"/>
</dbReference>
<dbReference type="AlphaFoldDB" id="A0A5B9W983"/>
<keyword evidence="3" id="KW-1185">Reference proteome</keyword>